<dbReference type="STRING" id="88036.D8SF34"/>
<dbReference type="InterPro" id="IPR046342">
    <property type="entry name" value="CBS_dom_sf"/>
</dbReference>
<dbReference type="SUPFAM" id="SSF54631">
    <property type="entry name" value="CBS-domain pair"/>
    <property type="match status" value="1"/>
</dbReference>
<name>D8SF34_SELML</name>
<dbReference type="OMA" id="VFREHLQ"/>
<protein>
    <recommendedName>
        <fullName evidence="7">CBS domain-containing protein</fullName>
    </recommendedName>
</protein>
<dbReference type="OrthoDB" id="681454at2759"/>
<dbReference type="InterPro" id="IPR050511">
    <property type="entry name" value="AMPK_gamma/SDS23_families"/>
</dbReference>
<dbReference type="Gramene" id="EFJ12895">
    <property type="protein sequence ID" value="EFJ12895"/>
    <property type="gene ID" value="SELMODRAFT_271819"/>
</dbReference>
<keyword evidence="2" id="KW-0129">CBS domain</keyword>
<dbReference type="EMBL" id="GL377636">
    <property type="protein sequence ID" value="EFJ12895.1"/>
    <property type="molecule type" value="Genomic_DNA"/>
</dbReference>
<evidence type="ECO:0000313" key="4">
    <source>
        <dbReference type="EMBL" id="EFJ12895.1"/>
    </source>
</evidence>
<sequence length="427" mass="46235">MADFFHTFGAADLALGKPGIYGLPITSTVGDALCMLRDLGLAEITVWDCASDQRCEARIRKWECRECQCVGKVNSLDILCYYAAQDKVHSIEAAAKDPVSVLLTPAKRSQIRHVDLHARLTDAFNLILDGAQCFIVPLDNRRSKSLKLSSLALRKSTSTAAAAAVAIETYKRMDFCWLTQEDVLRFLLGCIGVFSPIPMMSIEELGIIDRDVMFVDANAKASDALPLMIRASQQMSAVAVVEADYSSDGDEGLKIVGDISLASLGSCCDETAALALASLSVADFMTYVQDIAGAPQSLKELILSGLEAKTSKDLSYERVKLGMAIDSSFSDSDTSSSSSGSVLDSSLSDDETASTGSIPRGRTNSAKFQRACPPWSSPLCCHPWSSLVAVMAQALAFRRTYLWVTDEEHMLIGMVTYLDMIRVLLKA</sequence>
<dbReference type="Proteomes" id="UP000001514">
    <property type="component" value="Unassembled WGS sequence"/>
</dbReference>
<dbReference type="HOGENOM" id="CLU_056468_0_0_1"/>
<dbReference type="KEGG" id="smo:SELMODRAFT_271819"/>
<dbReference type="FunCoup" id="D8SF34">
    <property type="interactions" value="337"/>
</dbReference>
<dbReference type="PANTHER" id="PTHR13780">
    <property type="entry name" value="AMP-ACTIVATED PROTEIN KINASE, GAMMA REGULATORY SUBUNIT"/>
    <property type="match status" value="1"/>
</dbReference>
<feature type="compositionally biased region" description="Polar residues" evidence="3">
    <location>
        <begin position="353"/>
        <end position="365"/>
    </location>
</feature>
<accession>D8SF34</accession>
<organism evidence="6">
    <name type="scientific">Selaginella moellendorffii</name>
    <name type="common">Spikemoss</name>
    <dbReference type="NCBI Taxonomy" id="88036"/>
    <lineage>
        <taxon>Eukaryota</taxon>
        <taxon>Viridiplantae</taxon>
        <taxon>Streptophyta</taxon>
        <taxon>Embryophyta</taxon>
        <taxon>Tracheophyta</taxon>
        <taxon>Lycopodiopsida</taxon>
        <taxon>Selaginellales</taxon>
        <taxon>Selaginellaceae</taxon>
        <taxon>Selaginella</taxon>
    </lineage>
</organism>
<dbReference type="Gramene" id="EFJ17089">
    <property type="protein sequence ID" value="EFJ17089"/>
    <property type="gene ID" value="SELMODRAFT_268522"/>
</dbReference>
<evidence type="ECO:0008006" key="7">
    <source>
        <dbReference type="Google" id="ProtNLM"/>
    </source>
</evidence>
<proteinExistence type="predicted"/>
<dbReference type="EMBL" id="GL377616">
    <property type="protein sequence ID" value="EFJ17089.1"/>
    <property type="molecule type" value="Genomic_DNA"/>
</dbReference>
<feature type="region of interest" description="Disordered" evidence="3">
    <location>
        <begin position="328"/>
        <end position="365"/>
    </location>
</feature>
<evidence type="ECO:0000256" key="1">
    <source>
        <dbReference type="ARBA" id="ARBA00022737"/>
    </source>
</evidence>
<gene>
    <name evidence="5" type="ORF">SELMODRAFT_268522</name>
    <name evidence="4" type="ORF">SELMODRAFT_271819</name>
</gene>
<dbReference type="KEGG" id="smo:SELMODRAFT_268522"/>
<evidence type="ECO:0000313" key="5">
    <source>
        <dbReference type="EMBL" id="EFJ17089.1"/>
    </source>
</evidence>
<evidence type="ECO:0000256" key="3">
    <source>
        <dbReference type="SAM" id="MobiDB-lite"/>
    </source>
</evidence>
<dbReference type="InParanoid" id="D8SF34"/>
<evidence type="ECO:0000256" key="2">
    <source>
        <dbReference type="ARBA" id="ARBA00023122"/>
    </source>
</evidence>
<keyword evidence="6" id="KW-1185">Reference proteome</keyword>
<reference evidence="5 6" key="1">
    <citation type="journal article" date="2011" name="Science">
        <title>The Selaginella genome identifies genetic changes associated with the evolution of vascular plants.</title>
        <authorList>
            <person name="Banks J.A."/>
            <person name="Nishiyama T."/>
            <person name="Hasebe M."/>
            <person name="Bowman J.L."/>
            <person name="Gribskov M."/>
            <person name="dePamphilis C."/>
            <person name="Albert V.A."/>
            <person name="Aono N."/>
            <person name="Aoyama T."/>
            <person name="Ambrose B.A."/>
            <person name="Ashton N.W."/>
            <person name="Axtell M.J."/>
            <person name="Barker E."/>
            <person name="Barker M.S."/>
            <person name="Bennetzen J.L."/>
            <person name="Bonawitz N.D."/>
            <person name="Chapple C."/>
            <person name="Cheng C."/>
            <person name="Correa L.G."/>
            <person name="Dacre M."/>
            <person name="DeBarry J."/>
            <person name="Dreyer I."/>
            <person name="Elias M."/>
            <person name="Engstrom E.M."/>
            <person name="Estelle M."/>
            <person name="Feng L."/>
            <person name="Finet C."/>
            <person name="Floyd S.K."/>
            <person name="Frommer W.B."/>
            <person name="Fujita T."/>
            <person name="Gramzow L."/>
            <person name="Gutensohn M."/>
            <person name="Harholt J."/>
            <person name="Hattori M."/>
            <person name="Heyl A."/>
            <person name="Hirai T."/>
            <person name="Hiwatashi Y."/>
            <person name="Ishikawa M."/>
            <person name="Iwata M."/>
            <person name="Karol K.G."/>
            <person name="Koehler B."/>
            <person name="Kolukisaoglu U."/>
            <person name="Kubo M."/>
            <person name="Kurata T."/>
            <person name="Lalonde S."/>
            <person name="Li K."/>
            <person name="Li Y."/>
            <person name="Litt A."/>
            <person name="Lyons E."/>
            <person name="Manning G."/>
            <person name="Maruyama T."/>
            <person name="Michael T.P."/>
            <person name="Mikami K."/>
            <person name="Miyazaki S."/>
            <person name="Morinaga S."/>
            <person name="Murata T."/>
            <person name="Mueller-Roeber B."/>
            <person name="Nelson D.R."/>
            <person name="Obara M."/>
            <person name="Oguri Y."/>
            <person name="Olmstead R.G."/>
            <person name="Onodera N."/>
            <person name="Petersen B.L."/>
            <person name="Pils B."/>
            <person name="Prigge M."/>
            <person name="Rensing S.A."/>
            <person name="Riano-Pachon D.M."/>
            <person name="Roberts A.W."/>
            <person name="Sato Y."/>
            <person name="Scheller H.V."/>
            <person name="Schulz B."/>
            <person name="Schulz C."/>
            <person name="Shakirov E.V."/>
            <person name="Shibagaki N."/>
            <person name="Shinohara N."/>
            <person name="Shippen D.E."/>
            <person name="Soerensen I."/>
            <person name="Sotooka R."/>
            <person name="Sugimoto N."/>
            <person name="Sugita M."/>
            <person name="Sumikawa N."/>
            <person name="Tanurdzic M."/>
            <person name="Theissen G."/>
            <person name="Ulvskov P."/>
            <person name="Wakazuki S."/>
            <person name="Weng J.K."/>
            <person name="Willats W.W."/>
            <person name="Wipf D."/>
            <person name="Wolf P.G."/>
            <person name="Yang L."/>
            <person name="Zimmer A.D."/>
            <person name="Zhu Q."/>
            <person name="Mitros T."/>
            <person name="Hellsten U."/>
            <person name="Loque D."/>
            <person name="Otillar R."/>
            <person name="Salamov A."/>
            <person name="Schmutz J."/>
            <person name="Shapiro H."/>
            <person name="Lindquist E."/>
            <person name="Lucas S."/>
            <person name="Rokhsar D."/>
            <person name="Grigoriev I.V."/>
        </authorList>
    </citation>
    <scope>NUCLEOTIDE SEQUENCE [LARGE SCALE GENOMIC DNA]</scope>
</reference>
<evidence type="ECO:0000313" key="6">
    <source>
        <dbReference type="Proteomes" id="UP000001514"/>
    </source>
</evidence>
<dbReference type="PANTHER" id="PTHR13780:SF128">
    <property type="entry name" value="CBS DOMAIN-CONTAINING PROTEIN"/>
    <property type="match status" value="1"/>
</dbReference>
<keyword evidence="1" id="KW-0677">Repeat</keyword>
<feature type="compositionally biased region" description="Low complexity" evidence="3">
    <location>
        <begin position="328"/>
        <end position="346"/>
    </location>
</feature>
<dbReference type="eggNOG" id="ENOG502QQK4">
    <property type="taxonomic scope" value="Eukaryota"/>
</dbReference>
<dbReference type="AlphaFoldDB" id="D8SF34"/>